<name>A0ABV2UJV9_9ACTN</name>
<evidence type="ECO:0000256" key="2">
    <source>
        <dbReference type="ARBA" id="ARBA00023125"/>
    </source>
</evidence>
<feature type="domain" description="HTH hxlR-type" evidence="5">
    <location>
        <begin position="24"/>
        <end position="123"/>
    </location>
</feature>
<keyword evidence="2" id="KW-0238">DNA-binding</keyword>
<dbReference type="PANTHER" id="PTHR33204:SF18">
    <property type="entry name" value="TRANSCRIPTIONAL REGULATORY PROTEIN"/>
    <property type="match status" value="1"/>
</dbReference>
<organism evidence="6 7">
    <name type="scientific">Streptomyces sp. 900116325</name>
    <dbReference type="NCBI Taxonomy" id="3154295"/>
    <lineage>
        <taxon>Bacteria</taxon>
        <taxon>Bacillati</taxon>
        <taxon>Actinomycetota</taxon>
        <taxon>Actinomycetes</taxon>
        <taxon>Kitasatosporales</taxon>
        <taxon>Streptomycetaceae</taxon>
        <taxon>Streptomyces</taxon>
    </lineage>
</organism>
<dbReference type="EMBL" id="JBEXIP010000051">
    <property type="protein sequence ID" value="MET8438138.1"/>
    <property type="molecule type" value="Genomic_DNA"/>
</dbReference>
<sequence>MDAWTEAGKNTEVDPRLDRDMSNCSIARTLEIVGEKWTLLILREIWYGSSRFSEFEHVLGCPRNLLAARLRMLVEQGILATETYKEPGSRSRPKYVITPKGMDLVPAVMGLLQWGDRYRADPEGPAVLARHRGCGAHVEVQMHCERGHHVQPPDIQSTPGPAFRLKTAE</sequence>
<dbReference type="Pfam" id="PF01638">
    <property type="entry name" value="HxlR"/>
    <property type="match status" value="1"/>
</dbReference>
<keyword evidence="7" id="KW-1185">Reference proteome</keyword>
<feature type="region of interest" description="Disordered" evidence="4">
    <location>
        <begin position="148"/>
        <end position="169"/>
    </location>
</feature>
<evidence type="ECO:0000256" key="3">
    <source>
        <dbReference type="ARBA" id="ARBA00023163"/>
    </source>
</evidence>
<comment type="caution">
    <text evidence="6">The sequence shown here is derived from an EMBL/GenBank/DDBJ whole genome shotgun (WGS) entry which is preliminary data.</text>
</comment>
<dbReference type="RefSeq" id="WP_356504370.1">
    <property type="nucleotide sequence ID" value="NZ_JBEXIP010000051.1"/>
</dbReference>
<dbReference type="Proteomes" id="UP001550044">
    <property type="component" value="Unassembled WGS sequence"/>
</dbReference>
<dbReference type="InterPro" id="IPR002577">
    <property type="entry name" value="HTH_HxlR"/>
</dbReference>
<dbReference type="InterPro" id="IPR036390">
    <property type="entry name" value="WH_DNA-bd_sf"/>
</dbReference>
<dbReference type="InterPro" id="IPR036388">
    <property type="entry name" value="WH-like_DNA-bd_sf"/>
</dbReference>
<evidence type="ECO:0000256" key="1">
    <source>
        <dbReference type="ARBA" id="ARBA00023015"/>
    </source>
</evidence>
<protein>
    <submittedName>
        <fullName evidence="6">Helix-turn-helix domain-containing protein</fullName>
    </submittedName>
</protein>
<accession>A0ABV2UJV9</accession>
<evidence type="ECO:0000313" key="7">
    <source>
        <dbReference type="Proteomes" id="UP001550044"/>
    </source>
</evidence>
<evidence type="ECO:0000313" key="6">
    <source>
        <dbReference type="EMBL" id="MET8438138.1"/>
    </source>
</evidence>
<dbReference type="PROSITE" id="PS51118">
    <property type="entry name" value="HTH_HXLR"/>
    <property type="match status" value="1"/>
</dbReference>
<evidence type="ECO:0000259" key="5">
    <source>
        <dbReference type="PROSITE" id="PS51118"/>
    </source>
</evidence>
<evidence type="ECO:0000256" key="4">
    <source>
        <dbReference type="SAM" id="MobiDB-lite"/>
    </source>
</evidence>
<proteinExistence type="predicted"/>
<dbReference type="SUPFAM" id="SSF46785">
    <property type="entry name" value="Winged helix' DNA-binding domain"/>
    <property type="match status" value="1"/>
</dbReference>
<keyword evidence="1" id="KW-0805">Transcription regulation</keyword>
<dbReference type="PANTHER" id="PTHR33204">
    <property type="entry name" value="TRANSCRIPTIONAL REGULATOR, MARR FAMILY"/>
    <property type="match status" value="1"/>
</dbReference>
<dbReference type="Gene3D" id="1.10.10.10">
    <property type="entry name" value="Winged helix-like DNA-binding domain superfamily/Winged helix DNA-binding domain"/>
    <property type="match status" value="1"/>
</dbReference>
<gene>
    <name evidence="6" type="ORF">ABZV61_36530</name>
</gene>
<reference evidence="6 7" key="1">
    <citation type="submission" date="2024-06" db="EMBL/GenBank/DDBJ databases">
        <title>The Natural Products Discovery Center: Release of the First 8490 Sequenced Strains for Exploring Actinobacteria Biosynthetic Diversity.</title>
        <authorList>
            <person name="Kalkreuter E."/>
            <person name="Kautsar S.A."/>
            <person name="Yang D."/>
            <person name="Bader C.D."/>
            <person name="Teijaro C.N."/>
            <person name="Fluegel L."/>
            <person name="Davis C.M."/>
            <person name="Simpson J.R."/>
            <person name="Lauterbach L."/>
            <person name="Steele A.D."/>
            <person name="Gui C."/>
            <person name="Meng S."/>
            <person name="Li G."/>
            <person name="Viehrig K."/>
            <person name="Ye F."/>
            <person name="Su P."/>
            <person name="Kiefer A.F."/>
            <person name="Nichols A."/>
            <person name="Cepeda A.J."/>
            <person name="Yan W."/>
            <person name="Fan B."/>
            <person name="Jiang Y."/>
            <person name="Adhikari A."/>
            <person name="Zheng C.-J."/>
            <person name="Schuster L."/>
            <person name="Cowan T.M."/>
            <person name="Smanski M.J."/>
            <person name="Chevrette M.G."/>
            <person name="De Carvalho L.P.S."/>
            <person name="Shen B."/>
        </authorList>
    </citation>
    <scope>NUCLEOTIDE SEQUENCE [LARGE SCALE GENOMIC DNA]</scope>
    <source>
        <strain evidence="6 7">NPDC005137</strain>
    </source>
</reference>
<keyword evidence="3" id="KW-0804">Transcription</keyword>